<feature type="domain" description="Cupin type-1" evidence="4">
    <location>
        <begin position="265"/>
        <end position="355"/>
    </location>
</feature>
<feature type="binding site" evidence="2">
    <location>
        <position position="122"/>
    </location>
    <ligand>
        <name>Mn(2+)</name>
        <dbReference type="ChEBI" id="CHEBI:29035"/>
        <label>1</label>
    </ligand>
</feature>
<dbReference type="PANTHER" id="PTHR35848:SF9">
    <property type="entry name" value="SLL1358 PROTEIN"/>
    <property type="match status" value="1"/>
</dbReference>
<feature type="signal peptide" evidence="3">
    <location>
        <begin position="1"/>
        <end position="21"/>
    </location>
</feature>
<feature type="binding site" evidence="2">
    <location>
        <position position="312"/>
    </location>
    <ligand>
        <name>Mn(2+)</name>
        <dbReference type="ChEBI" id="CHEBI:29035"/>
        <label>2</label>
    </ligand>
</feature>
<dbReference type="GO" id="GO:0046872">
    <property type="term" value="F:metal ion binding"/>
    <property type="evidence" value="ECO:0007669"/>
    <property type="project" value="UniProtKB-KW"/>
</dbReference>
<accession>A0AAD5YZR1</accession>
<dbReference type="InterPro" id="IPR011051">
    <property type="entry name" value="RmlC_Cupin_sf"/>
</dbReference>
<keyword evidence="3" id="KW-0732">Signal</keyword>
<reference evidence="5" key="1">
    <citation type="submission" date="2022-07" db="EMBL/GenBank/DDBJ databases">
        <title>Genome Sequence of Leucocoprinus birnbaumii.</title>
        <authorList>
            <person name="Buettner E."/>
        </authorList>
    </citation>
    <scope>NUCLEOTIDE SEQUENCE</scope>
    <source>
        <strain evidence="5">VT141</strain>
    </source>
</reference>
<evidence type="ECO:0000256" key="3">
    <source>
        <dbReference type="SAM" id="SignalP"/>
    </source>
</evidence>
<sequence>MILRAPTHLIVLVAVSIGAKAAPAPTGQVTDSVPQSVRGDYGAPSLLGPHNVPMEEQNLDLLSPPATDHGKIDNFKWPFALSHTRLTTGGWARQQNEKQLPIAKDLAAVNMRLKPGAIREMHWHNTDEWAYVLKGSLRISVIAPGGLNEGVSYVADVNEGDLWYFPAGDPHSIQAKDTLPEGAEFLLVFDRGTFDENDTFSLTDWLAHTPKEVLAKNFGTYPETAPFDQIPEEELYIFPSNSPPEDVNKDLIVPNDIDPEYTFTYPLSKIKPTNFPGGTVKIADSRNFVASKNIAVAEVSVEAGGMRELHWHPIQPEWTFILSGNARITLFASQSNAATYDFFPGDVAYIPPFIW</sequence>
<feature type="binding site" evidence="2">
    <location>
        <position position="128"/>
    </location>
    <ligand>
        <name>Mn(2+)</name>
        <dbReference type="ChEBI" id="CHEBI:29035"/>
        <label>1</label>
    </ligand>
</feature>
<proteinExistence type="predicted"/>
<feature type="chain" id="PRO_5042020543" description="Cupin type-1 domain-containing protein" evidence="3">
    <location>
        <begin position="22"/>
        <end position="355"/>
    </location>
</feature>
<keyword evidence="2" id="KW-0464">Manganese</keyword>
<dbReference type="SMART" id="SM00835">
    <property type="entry name" value="Cupin_1"/>
    <property type="match status" value="2"/>
</dbReference>
<evidence type="ECO:0000256" key="2">
    <source>
        <dbReference type="PIRSR" id="PIRSR617774-2"/>
    </source>
</evidence>
<comment type="cofactor">
    <cofactor evidence="2">
        <name>Mn(2+)</name>
        <dbReference type="ChEBI" id="CHEBI:29035"/>
    </cofactor>
    <text evidence="2">Binds 2 manganese ions per subunit.</text>
</comment>
<dbReference type="GO" id="GO:0033609">
    <property type="term" value="P:oxalate metabolic process"/>
    <property type="evidence" value="ECO:0007669"/>
    <property type="project" value="InterPro"/>
</dbReference>
<dbReference type="InterPro" id="IPR051610">
    <property type="entry name" value="GPI/OXD"/>
</dbReference>
<dbReference type="Gene3D" id="2.60.120.10">
    <property type="entry name" value="Jelly Rolls"/>
    <property type="match status" value="2"/>
</dbReference>
<keyword evidence="1 2" id="KW-0479">Metal-binding</keyword>
<gene>
    <name evidence="5" type="ORF">NP233_g1207</name>
</gene>
<dbReference type="Pfam" id="PF00190">
    <property type="entry name" value="Cupin_1"/>
    <property type="match status" value="2"/>
</dbReference>
<dbReference type="EMBL" id="JANIEX010000042">
    <property type="protein sequence ID" value="KAJ3575290.1"/>
    <property type="molecule type" value="Genomic_DNA"/>
</dbReference>
<dbReference type="InterPro" id="IPR014710">
    <property type="entry name" value="RmlC-like_jellyroll"/>
</dbReference>
<keyword evidence="6" id="KW-1185">Reference proteome</keyword>
<dbReference type="NCBIfam" id="TIGR03404">
    <property type="entry name" value="bicupin_oxalic"/>
    <property type="match status" value="1"/>
</dbReference>
<dbReference type="SUPFAM" id="SSF51182">
    <property type="entry name" value="RmlC-like cupins"/>
    <property type="match status" value="1"/>
</dbReference>
<feature type="binding site" evidence="2">
    <location>
        <position position="310"/>
    </location>
    <ligand>
        <name>Mn(2+)</name>
        <dbReference type="ChEBI" id="CHEBI:29035"/>
        <label>2</label>
    </ligand>
</feature>
<dbReference type="PANTHER" id="PTHR35848">
    <property type="entry name" value="OXALATE-BINDING PROTEIN"/>
    <property type="match status" value="1"/>
</dbReference>
<evidence type="ECO:0000256" key="1">
    <source>
        <dbReference type="ARBA" id="ARBA00022723"/>
    </source>
</evidence>
<dbReference type="CDD" id="cd20304">
    <property type="entry name" value="cupin_OxDC_N"/>
    <property type="match status" value="1"/>
</dbReference>
<evidence type="ECO:0000259" key="4">
    <source>
        <dbReference type="SMART" id="SM00835"/>
    </source>
</evidence>
<evidence type="ECO:0000313" key="6">
    <source>
        <dbReference type="Proteomes" id="UP001213000"/>
    </source>
</evidence>
<evidence type="ECO:0000313" key="5">
    <source>
        <dbReference type="EMBL" id="KAJ3575290.1"/>
    </source>
</evidence>
<dbReference type="InterPro" id="IPR017774">
    <property type="entry name" value="Bicupin_oxalate_deCO2ase/Oxase"/>
</dbReference>
<dbReference type="Proteomes" id="UP001213000">
    <property type="component" value="Unassembled WGS sequence"/>
</dbReference>
<feature type="binding site" evidence="2">
    <location>
        <position position="124"/>
    </location>
    <ligand>
        <name>Mn(2+)</name>
        <dbReference type="ChEBI" id="CHEBI:29035"/>
        <label>1</label>
    </ligand>
</feature>
<dbReference type="InterPro" id="IPR006045">
    <property type="entry name" value="Cupin_1"/>
</dbReference>
<feature type="binding site" evidence="2">
    <location>
        <position position="171"/>
    </location>
    <ligand>
        <name>Mn(2+)</name>
        <dbReference type="ChEBI" id="CHEBI:29035"/>
        <label>1</label>
    </ligand>
</feature>
<protein>
    <recommendedName>
        <fullName evidence="4">Cupin type-1 domain-containing protein</fullName>
    </recommendedName>
</protein>
<comment type="caution">
    <text evidence="5">The sequence shown here is derived from an EMBL/GenBank/DDBJ whole genome shotgun (WGS) entry which is preliminary data.</text>
</comment>
<dbReference type="AlphaFoldDB" id="A0AAD5YZR1"/>
<name>A0AAD5YZR1_9AGAR</name>
<feature type="binding site" evidence="2">
    <location>
        <position position="317"/>
    </location>
    <ligand>
        <name>Mn(2+)</name>
        <dbReference type="ChEBI" id="CHEBI:29035"/>
        <label>2</label>
    </ligand>
</feature>
<organism evidence="5 6">
    <name type="scientific">Leucocoprinus birnbaumii</name>
    <dbReference type="NCBI Taxonomy" id="56174"/>
    <lineage>
        <taxon>Eukaryota</taxon>
        <taxon>Fungi</taxon>
        <taxon>Dikarya</taxon>
        <taxon>Basidiomycota</taxon>
        <taxon>Agaricomycotina</taxon>
        <taxon>Agaricomycetes</taxon>
        <taxon>Agaricomycetidae</taxon>
        <taxon>Agaricales</taxon>
        <taxon>Agaricineae</taxon>
        <taxon>Agaricaceae</taxon>
        <taxon>Leucocoprinus</taxon>
    </lineage>
</organism>
<feature type="domain" description="Cupin type-1" evidence="4">
    <location>
        <begin position="79"/>
        <end position="226"/>
    </location>
</feature>